<accession>G4YRF0</accession>
<proteinExistence type="predicted"/>
<dbReference type="KEGG" id="psoj:PHYSODRAFT_484539"/>
<feature type="non-terminal residue" evidence="1">
    <location>
        <position position="180"/>
    </location>
</feature>
<sequence>MTPAVVAEANLVKQRVIDLVLANLRYDVQLNLVGPRRELRRLYPGEELPRSDKAAAAALYAHYAKMRAVSVADKMPQAFWEGPHVLRAMAVYLREPVYVWDVAPDDTAHAQQYTYKLFDMNNGGRHETGVVEILTDDRIRDILEESFNQRVIPTMLLLKHTEGHFYGVQHGPTFHAWHAQ</sequence>
<evidence type="ECO:0000313" key="2">
    <source>
        <dbReference type="Proteomes" id="UP000002640"/>
    </source>
</evidence>
<dbReference type="AlphaFoldDB" id="G4YRF0"/>
<keyword evidence="2" id="KW-1185">Reference proteome</keyword>
<name>G4YRF0_PHYSP</name>
<dbReference type="InParanoid" id="G4YRF0"/>
<dbReference type="EMBL" id="JH159152">
    <property type="protein sequence ID" value="EGZ22884.1"/>
    <property type="molecule type" value="Genomic_DNA"/>
</dbReference>
<protein>
    <submittedName>
        <fullName evidence="1">Uncharacterized protein</fullName>
    </submittedName>
</protein>
<reference evidence="1 2" key="1">
    <citation type="journal article" date="2006" name="Science">
        <title>Phytophthora genome sequences uncover evolutionary origins and mechanisms of pathogenesis.</title>
        <authorList>
            <person name="Tyler B.M."/>
            <person name="Tripathy S."/>
            <person name="Zhang X."/>
            <person name="Dehal P."/>
            <person name="Jiang R.H."/>
            <person name="Aerts A."/>
            <person name="Arredondo F.D."/>
            <person name="Baxter L."/>
            <person name="Bensasson D."/>
            <person name="Beynon J.L."/>
            <person name="Chapman J."/>
            <person name="Damasceno C.M."/>
            <person name="Dorrance A.E."/>
            <person name="Dou D."/>
            <person name="Dickerman A.W."/>
            <person name="Dubchak I.L."/>
            <person name="Garbelotto M."/>
            <person name="Gijzen M."/>
            <person name="Gordon S.G."/>
            <person name="Govers F."/>
            <person name="Grunwald N.J."/>
            <person name="Huang W."/>
            <person name="Ivors K.L."/>
            <person name="Jones R.W."/>
            <person name="Kamoun S."/>
            <person name="Krampis K."/>
            <person name="Lamour K.H."/>
            <person name="Lee M.K."/>
            <person name="McDonald W.H."/>
            <person name="Medina M."/>
            <person name="Meijer H.J."/>
            <person name="Nordberg E.K."/>
            <person name="Maclean D.J."/>
            <person name="Ospina-Giraldo M.D."/>
            <person name="Morris P.F."/>
            <person name="Phuntumart V."/>
            <person name="Putnam N.H."/>
            <person name="Rash S."/>
            <person name="Rose J.K."/>
            <person name="Sakihama Y."/>
            <person name="Salamov A.A."/>
            <person name="Savidor A."/>
            <person name="Scheuring C.F."/>
            <person name="Smith B.M."/>
            <person name="Sobral B.W."/>
            <person name="Terry A."/>
            <person name="Torto-Alalibo T.A."/>
            <person name="Win J."/>
            <person name="Xu Z."/>
            <person name="Zhang H."/>
            <person name="Grigoriev I.V."/>
            <person name="Rokhsar D.S."/>
            <person name="Boore J.L."/>
        </authorList>
    </citation>
    <scope>NUCLEOTIDE SEQUENCE [LARGE SCALE GENOMIC DNA]</scope>
    <source>
        <strain evidence="1 2">P6497</strain>
    </source>
</reference>
<dbReference type="Proteomes" id="UP000002640">
    <property type="component" value="Unassembled WGS sequence"/>
</dbReference>
<gene>
    <name evidence="1" type="ORF">PHYSODRAFT_484539</name>
</gene>
<organism evidence="1 2">
    <name type="scientific">Phytophthora sojae (strain P6497)</name>
    <name type="common">Soybean stem and root rot agent</name>
    <name type="synonym">Phytophthora megasperma f. sp. glycines</name>
    <dbReference type="NCBI Taxonomy" id="1094619"/>
    <lineage>
        <taxon>Eukaryota</taxon>
        <taxon>Sar</taxon>
        <taxon>Stramenopiles</taxon>
        <taxon>Oomycota</taxon>
        <taxon>Peronosporomycetes</taxon>
        <taxon>Peronosporales</taxon>
        <taxon>Peronosporaceae</taxon>
        <taxon>Phytophthora</taxon>
    </lineage>
</organism>
<dbReference type="RefSeq" id="XP_009518172.1">
    <property type="nucleotide sequence ID" value="XM_009519877.1"/>
</dbReference>
<evidence type="ECO:0000313" key="1">
    <source>
        <dbReference type="EMBL" id="EGZ22884.1"/>
    </source>
</evidence>
<dbReference type="GeneID" id="20655766"/>